<dbReference type="InterPro" id="IPR036291">
    <property type="entry name" value="NAD(P)-bd_dom_sf"/>
</dbReference>
<sequence>MIQRRRGGRIVALSSAAGQVSNRGQVNYAAIRGGVITALRPLALSTRRIAVNGRPY</sequence>
<dbReference type="RefSeq" id="WP_211213306.1">
    <property type="nucleotide sequence ID" value="NZ_JBHLVX010000005.1"/>
</dbReference>
<organism evidence="1 2">
    <name type="scientific">Kushneria aurantia</name>
    <dbReference type="NCBI Taxonomy" id="504092"/>
    <lineage>
        <taxon>Bacteria</taxon>
        <taxon>Pseudomonadati</taxon>
        <taxon>Pseudomonadota</taxon>
        <taxon>Gammaproteobacteria</taxon>
        <taxon>Oceanospirillales</taxon>
        <taxon>Halomonadaceae</taxon>
        <taxon>Kushneria</taxon>
    </lineage>
</organism>
<accession>A0ABV6FZA5</accession>
<reference evidence="1 2" key="1">
    <citation type="submission" date="2024-09" db="EMBL/GenBank/DDBJ databases">
        <authorList>
            <person name="Sun Q."/>
            <person name="Mori K."/>
        </authorList>
    </citation>
    <scope>NUCLEOTIDE SEQUENCE [LARGE SCALE GENOMIC DNA]</scope>
    <source>
        <strain evidence="1 2">CCM 7415</strain>
    </source>
</reference>
<keyword evidence="2" id="KW-1185">Reference proteome</keyword>
<proteinExistence type="predicted"/>
<evidence type="ECO:0000313" key="2">
    <source>
        <dbReference type="Proteomes" id="UP001589814"/>
    </source>
</evidence>
<name>A0ABV6FZA5_9GAMM</name>
<evidence type="ECO:0000313" key="1">
    <source>
        <dbReference type="EMBL" id="MFC0266696.1"/>
    </source>
</evidence>
<protein>
    <submittedName>
        <fullName evidence="1">Uncharacterized protein</fullName>
    </submittedName>
</protein>
<dbReference type="SUPFAM" id="SSF51735">
    <property type="entry name" value="NAD(P)-binding Rossmann-fold domains"/>
    <property type="match status" value="1"/>
</dbReference>
<dbReference type="Gene3D" id="3.40.50.720">
    <property type="entry name" value="NAD(P)-binding Rossmann-like Domain"/>
    <property type="match status" value="1"/>
</dbReference>
<dbReference type="EMBL" id="JBHLVX010000005">
    <property type="protein sequence ID" value="MFC0266696.1"/>
    <property type="molecule type" value="Genomic_DNA"/>
</dbReference>
<gene>
    <name evidence="1" type="ORF">ACFFHW_01575</name>
</gene>
<dbReference type="Proteomes" id="UP001589814">
    <property type="component" value="Unassembled WGS sequence"/>
</dbReference>
<comment type="caution">
    <text evidence="1">The sequence shown here is derived from an EMBL/GenBank/DDBJ whole genome shotgun (WGS) entry which is preliminary data.</text>
</comment>